<feature type="transmembrane region" description="Helical" evidence="2">
    <location>
        <begin position="16"/>
        <end position="37"/>
    </location>
</feature>
<evidence type="ECO:0000313" key="3">
    <source>
        <dbReference type="EMBL" id="VEP15563.1"/>
    </source>
</evidence>
<name>A0A563VWD3_9CYAN</name>
<evidence type="ECO:0000256" key="2">
    <source>
        <dbReference type="SAM" id="Phobius"/>
    </source>
</evidence>
<sequence length="109" mass="11244">MNRPTSDSEIIKARTPLYLVGAGTLIAVLAIIAASISENNKDLAQAAFGLAGTAIAGAAGLAQSNGKQEENQPSFENHGLQVVKQDNNGSTTEAVEPAPNKSVINLETK</sequence>
<evidence type="ECO:0000256" key="1">
    <source>
        <dbReference type="SAM" id="MobiDB-lite"/>
    </source>
</evidence>
<organism evidence="3 4">
    <name type="scientific">Hyella patelloides LEGE 07179</name>
    <dbReference type="NCBI Taxonomy" id="945734"/>
    <lineage>
        <taxon>Bacteria</taxon>
        <taxon>Bacillati</taxon>
        <taxon>Cyanobacteriota</taxon>
        <taxon>Cyanophyceae</taxon>
        <taxon>Pleurocapsales</taxon>
        <taxon>Hyellaceae</taxon>
        <taxon>Hyella</taxon>
    </lineage>
</organism>
<keyword evidence="2" id="KW-1133">Transmembrane helix</keyword>
<gene>
    <name evidence="3" type="ORF">H1P_3480007</name>
</gene>
<protein>
    <submittedName>
        <fullName evidence="3">Uncharacterized protein</fullName>
    </submittedName>
</protein>
<reference evidence="3 4" key="1">
    <citation type="submission" date="2019-01" db="EMBL/GenBank/DDBJ databases">
        <authorList>
            <person name="Brito A."/>
        </authorList>
    </citation>
    <scope>NUCLEOTIDE SEQUENCE [LARGE SCALE GENOMIC DNA]</scope>
    <source>
        <strain evidence="3">1</strain>
    </source>
</reference>
<dbReference type="Proteomes" id="UP000320055">
    <property type="component" value="Unassembled WGS sequence"/>
</dbReference>
<feature type="compositionally biased region" description="Polar residues" evidence="1">
    <location>
        <begin position="63"/>
        <end position="75"/>
    </location>
</feature>
<accession>A0A563VWD3</accession>
<proteinExistence type="predicted"/>
<feature type="compositionally biased region" description="Polar residues" evidence="1">
    <location>
        <begin position="84"/>
        <end position="93"/>
    </location>
</feature>
<dbReference type="EMBL" id="CAACVJ010000277">
    <property type="protein sequence ID" value="VEP15563.1"/>
    <property type="molecule type" value="Genomic_DNA"/>
</dbReference>
<evidence type="ECO:0000313" key="4">
    <source>
        <dbReference type="Proteomes" id="UP000320055"/>
    </source>
</evidence>
<feature type="region of interest" description="Disordered" evidence="1">
    <location>
        <begin position="62"/>
        <end position="109"/>
    </location>
</feature>
<keyword evidence="4" id="KW-1185">Reference proteome</keyword>
<keyword evidence="2" id="KW-0812">Transmembrane</keyword>
<keyword evidence="2" id="KW-0472">Membrane</keyword>
<dbReference type="AlphaFoldDB" id="A0A563VWD3"/>
<dbReference type="RefSeq" id="WP_144874354.1">
    <property type="nucleotide sequence ID" value="NZ_LR214084.1"/>
</dbReference>